<dbReference type="SUPFAM" id="SSF53850">
    <property type="entry name" value="Periplasmic binding protein-like II"/>
    <property type="match status" value="1"/>
</dbReference>
<dbReference type="GO" id="GO:0043190">
    <property type="term" value="C:ATP-binding cassette (ABC) transporter complex"/>
    <property type="evidence" value="ECO:0007669"/>
    <property type="project" value="InterPro"/>
</dbReference>
<accession>A0A078MBS4</accession>
<dbReference type="InterPro" id="IPR000914">
    <property type="entry name" value="SBP_5_dom"/>
</dbReference>
<dbReference type="CDD" id="cd08499">
    <property type="entry name" value="PBP2_Ylib_like"/>
    <property type="match status" value="1"/>
</dbReference>
<dbReference type="eggNOG" id="COG0747">
    <property type="taxonomic scope" value="Bacteria"/>
</dbReference>
<keyword evidence="3 4" id="KW-0732">Signal</keyword>
<dbReference type="InterPro" id="IPR039424">
    <property type="entry name" value="SBP_5"/>
</dbReference>
<dbReference type="Gene3D" id="3.10.105.10">
    <property type="entry name" value="Dipeptide-binding Protein, Domain 3"/>
    <property type="match status" value="1"/>
</dbReference>
<dbReference type="Pfam" id="PF00496">
    <property type="entry name" value="SBP_bac_5"/>
    <property type="match status" value="1"/>
</dbReference>
<dbReference type="AlphaFoldDB" id="A0A078MBS4"/>
<dbReference type="RefSeq" id="WP_035811184.1">
    <property type="nucleotide sequence ID" value="NZ_CCSE01000001.1"/>
</dbReference>
<dbReference type="PROSITE" id="PS51257">
    <property type="entry name" value="PROKAR_LIPOPROTEIN"/>
    <property type="match status" value="1"/>
</dbReference>
<dbReference type="GO" id="GO:0015833">
    <property type="term" value="P:peptide transport"/>
    <property type="evidence" value="ECO:0007669"/>
    <property type="project" value="TreeGrafter"/>
</dbReference>
<dbReference type="Gene3D" id="3.40.190.10">
    <property type="entry name" value="Periplasmic binding protein-like II"/>
    <property type="match status" value="1"/>
</dbReference>
<protein>
    <submittedName>
        <fullName evidence="6">Glutathione-binding protein GsiB</fullName>
    </submittedName>
</protein>
<name>A0A078MBS4_9STAP</name>
<dbReference type="PANTHER" id="PTHR30290:SF9">
    <property type="entry name" value="OLIGOPEPTIDE-BINDING PROTEIN APPA"/>
    <property type="match status" value="1"/>
</dbReference>
<gene>
    <name evidence="6" type="primary">gsiB_6</name>
    <name evidence="6" type="ORF">BN1048_02189</name>
</gene>
<dbReference type="EMBL" id="CCSE01000001">
    <property type="protein sequence ID" value="CEA03730.1"/>
    <property type="molecule type" value="Genomic_DNA"/>
</dbReference>
<feature type="chain" id="PRO_5039124340" evidence="4">
    <location>
        <begin position="21"/>
        <end position="524"/>
    </location>
</feature>
<dbReference type="PIRSF" id="PIRSF002741">
    <property type="entry name" value="MppA"/>
    <property type="match status" value="1"/>
</dbReference>
<dbReference type="InterPro" id="IPR030678">
    <property type="entry name" value="Peptide/Ni-bd"/>
</dbReference>
<dbReference type="Gene3D" id="3.90.76.10">
    <property type="entry name" value="Dipeptide-binding Protein, Domain 1"/>
    <property type="match status" value="1"/>
</dbReference>
<dbReference type="OrthoDB" id="9771733at2"/>
<proteinExistence type="inferred from homology"/>
<organism evidence="6 7">
    <name type="scientific">Jeotgalicoccus saudimassiliensis</name>
    <dbReference type="NCBI Taxonomy" id="1461582"/>
    <lineage>
        <taxon>Bacteria</taxon>
        <taxon>Bacillati</taxon>
        <taxon>Bacillota</taxon>
        <taxon>Bacilli</taxon>
        <taxon>Bacillales</taxon>
        <taxon>Staphylococcaceae</taxon>
        <taxon>Jeotgalicoccus</taxon>
    </lineage>
</organism>
<dbReference type="GO" id="GO:1904680">
    <property type="term" value="F:peptide transmembrane transporter activity"/>
    <property type="evidence" value="ECO:0007669"/>
    <property type="project" value="TreeGrafter"/>
</dbReference>
<comment type="similarity">
    <text evidence="1">Belongs to the bacterial solute-binding protein 5 family.</text>
</comment>
<feature type="domain" description="Solute-binding protein family 5" evidence="5">
    <location>
        <begin position="83"/>
        <end position="444"/>
    </location>
</feature>
<evidence type="ECO:0000256" key="2">
    <source>
        <dbReference type="ARBA" id="ARBA00022448"/>
    </source>
</evidence>
<evidence type="ECO:0000256" key="4">
    <source>
        <dbReference type="SAM" id="SignalP"/>
    </source>
</evidence>
<dbReference type="GO" id="GO:0042597">
    <property type="term" value="C:periplasmic space"/>
    <property type="evidence" value="ECO:0007669"/>
    <property type="project" value="UniProtKB-ARBA"/>
</dbReference>
<dbReference type="STRING" id="1461582.BN1048_02189"/>
<keyword evidence="2" id="KW-0813">Transport</keyword>
<dbReference type="HOGENOM" id="CLU_017028_7_4_9"/>
<evidence type="ECO:0000313" key="6">
    <source>
        <dbReference type="EMBL" id="CEA03730.1"/>
    </source>
</evidence>
<dbReference type="Proteomes" id="UP000044136">
    <property type="component" value="Unassembled WGS sequence"/>
</dbReference>
<keyword evidence="7" id="KW-1185">Reference proteome</keyword>
<evidence type="ECO:0000259" key="5">
    <source>
        <dbReference type="Pfam" id="PF00496"/>
    </source>
</evidence>
<feature type="signal peptide" evidence="4">
    <location>
        <begin position="1"/>
        <end position="20"/>
    </location>
</feature>
<dbReference type="PANTHER" id="PTHR30290">
    <property type="entry name" value="PERIPLASMIC BINDING COMPONENT OF ABC TRANSPORTER"/>
    <property type="match status" value="1"/>
</dbReference>
<evidence type="ECO:0000313" key="7">
    <source>
        <dbReference type="Proteomes" id="UP000044136"/>
    </source>
</evidence>
<sequence length="524" mass="58721">MKKLSILLMTVFMLMLAACSDDSNVEESITDSENGESAEGETIDFSIMSLPNSLDPHAANDGYSLYVMTNIYETLVKLNQDLELEPGLAESYEQISETVWEFKLREGVKFHDGSDFNAEVVKANLDRVRDEEVGAPLAFLFTEISEVEIIDDYTVQIHTKEPFAALPSHLAHPGGHMISKEVIDKDYAQIEEGGNPLTEVNRTPIGTGFFKFEDITEGEQITLVRNEEYWGEPAKPASIIFRAVPEDQSRIAELTAGTTDLIYPMDPNDVEQVDANEGSEVQQRPSANMTYLGFNTEKEPFNDKNVRLAIASAIDKNAIIESILINIHEKAETPLNPTVYGYSEDLETIDYDLEQAKEYMAQSNHPDGFKAEIVLNSRTHQDVATYLQEILAEIGVDLEISLMEAGAFQEYTSNGHHEMSMGSWGTVTLDADYGLYPMFHSDNIGAAGNSTRYSNPEVDELLDNARVEMDEETRLQMYEDAQQIIIDESPLVPIYHTKLLTGINSDLDGYYQYPSSFPYLKNLE</sequence>
<evidence type="ECO:0000256" key="3">
    <source>
        <dbReference type="ARBA" id="ARBA00022729"/>
    </source>
</evidence>
<reference evidence="6 7" key="1">
    <citation type="submission" date="2014-07" db="EMBL/GenBank/DDBJ databases">
        <authorList>
            <person name="Urmite Genomes Urmite Genomes"/>
        </authorList>
    </citation>
    <scope>NUCLEOTIDE SEQUENCE [LARGE SCALE GENOMIC DNA]</scope>
    <source>
        <strain evidence="6 7">13MG44_air</strain>
    </source>
</reference>
<evidence type="ECO:0000256" key="1">
    <source>
        <dbReference type="ARBA" id="ARBA00005695"/>
    </source>
</evidence>